<reference evidence="1 2" key="1">
    <citation type="submission" date="2017-09" db="EMBL/GenBank/DDBJ databases">
        <authorList>
            <person name="Lee N."/>
            <person name="Cho B.-K."/>
        </authorList>
    </citation>
    <scope>NUCLEOTIDE SEQUENCE [LARGE SCALE GENOMIC DNA]</scope>
    <source>
        <strain evidence="1 2">ATCC 13879</strain>
    </source>
</reference>
<protein>
    <submittedName>
        <fullName evidence="1">Uncharacterized protein</fullName>
    </submittedName>
</protein>
<dbReference type="EMBL" id="CP023697">
    <property type="protein sequence ID" value="QEV07047.1"/>
    <property type="molecule type" value="Genomic_DNA"/>
</dbReference>
<gene>
    <name evidence="1" type="ORF">CP972_16600</name>
</gene>
<sequence length="68" mass="7821">MERDQKPGLLRPAFVVIHDACVLYPSMLRDLRDLLARVGRRGIVRAVRNGWATSWIPHRFSMPAASHR</sequence>
<dbReference type="Proteomes" id="UP000326041">
    <property type="component" value="Chromosome"/>
</dbReference>
<proteinExistence type="predicted"/>
<organism evidence="1 2">
    <name type="scientific">Streptomyces prasinus</name>
    <dbReference type="NCBI Taxonomy" id="67345"/>
    <lineage>
        <taxon>Bacteria</taxon>
        <taxon>Bacillati</taxon>
        <taxon>Actinomycetota</taxon>
        <taxon>Actinomycetes</taxon>
        <taxon>Kitasatosporales</taxon>
        <taxon>Streptomycetaceae</taxon>
        <taxon>Streptomyces</taxon>
    </lineage>
</organism>
<evidence type="ECO:0000313" key="1">
    <source>
        <dbReference type="EMBL" id="QEV07047.1"/>
    </source>
</evidence>
<keyword evidence="2" id="KW-1185">Reference proteome</keyword>
<accession>A0ABX6AZF5</accession>
<evidence type="ECO:0000313" key="2">
    <source>
        <dbReference type="Proteomes" id="UP000326041"/>
    </source>
</evidence>
<name>A0ABX6AZF5_9ACTN</name>